<proteinExistence type="inferred from homology"/>
<dbReference type="Gene3D" id="3.40.640.10">
    <property type="entry name" value="Type I PLP-dependent aspartate aminotransferase-like (Major domain)"/>
    <property type="match status" value="1"/>
</dbReference>
<evidence type="ECO:0000313" key="9">
    <source>
        <dbReference type="Proteomes" id="UP000051679"/>
    </source>
</evidence>
<dbReference type="GO" id="GO:0008483">
    <property type="term" value="F:transaminase activity"/>
    <property type="evidence" value="ECO:0007669"/>
    <property type="project" value="UniProtKB-KW"/>
</dbReference>
<dbReference type="PATRIC" id="fig|1291052.5.peg.1059"/>
<dbReference type="PANTHER" id="PTHR42790:SF19">
    <property type="entry name" value="KYNURENINE_ALPHA-AMINOADIPATE AMINOTRANSFERASE, MITOCHONDRIAL"/>
    <property type="match status" value="1"/>
</dbReference>
<evidence type="ECO:0000256" key="2">
    <source>
        <dbReference type="ARBA" id="ARBA00007441"/>
    </source>
</evidence>
<evidence type="ECO:0000259" key="7">
    <source>
        <dbReference type="Pfam" id="PF00155"/>
    </source>
</evidence>
<evidence type="ECO:0000256" key="5">
    <source>
        <dbReference type="ARBA" id="ARBA00022679"/>
    </source>
</evidence>
<dbReference type="InterPro" id="IPR050859">
    <property type="entry name" value="Class-I_PLP-dep_aminotransf"/>
</dbReference>
<dbReference type="AlphaFoldDB" id="A0A0R1ZLB4"/>
<evidence type="ECO:0000256" key="1">
    <source>
        <dbReference type="ARBA" id="ARBA00001933"/>
    </source>
</evidence>
<keyword evidence="9" id="KW-1185">Reference proteome</keyword>
<dbReference type="Pfam" id="PF00155">
    <property type="entry name" value="Aminotran_1_2"/>
    <property type="match status" value="1"/>
</dbReference>
<dbReference type="FunFam" id="3.40.640.10:FF:000053">
    <property type="entry name" value="Aminotransferase, class I"/>
    <property type="match status" value="1"/>
</dbReference>
<dbReference type="SUPFAM" id="SSF53383">
    <property type="entry name" value="PLP-dependent transferases"/>
    <property type="match status" value="1"/>
</dbReference>
<gene>
    <name evidence="8" type="ORF">FC18_GL001042</name>
</gene>
<organism evidence="8 9">
    <name type="scientific">Lacticaseibacillus sharpeae JCM 1186 = DSM 20505</name>
    <dbReference type="NCBI Taxonomy" id="1291052"/>
    <lineage>
        <taxon>Bacteria</taxon>
        <taxon>Bacillati</taxon>
        <taxon>Bacillota</taxon>
        <taxon>Bacilli</taxon>
        <taxon>Lactobacillales</taxon>
        <taxon>Lactobacillaceae</taxon>
        <taxon>Lacticaseibacillus</taxon>
    </lineage>
</organism>
<keyword evidence="4 8" id="KW-0032">Aminotransferase</keyword>
<dbReference type="InterPro" id="IPR015424">
    <property type="entry name" value="PyrdxlP-dep_Trfase"/>
</dbReference>
<comment type="caution">
    <text evidence="8">The sequence shown here is derived from an EMBL/GenBank/DDBJ whole genome shotgun (WGS) entry which is preliminary data.</text>
</comment>
<accession>A0A0R1ZLB4</accession>
<comment type="similarity">
    <text evidence="2">Belongs to the class-I pyridoxal-phosphate-dependent aminotransferase family.</text>
</comment>
<dbReference type="CDD" id="cd00609">
    <property type="entry name" value="AAT_like"/>
    <property type="match status" value="1"/>
</dbReference>
<protein>
    <submittedName>
        <fullName evidence="8">Aminotransferase</fullName>
    </submittedName>
</protein>
<evidence type="ECO:0000256" key="4">
    <source>
        <dbReference type="ARBA" id="ARBA00022576"/>
    </source>
</evidence>
<reference evidence="8 9" key="1">
    <citation type="journal article" date="2015" name="Genome Announc.">
        <title>Expanding the biotechnology potential of lactobacilli through comparative genomics of 213 strains and associated genera.</title>
        <authorList>
            <person name="Sun Z."/>
            <person name="Harris H.M."/>
            <person name="McCann A."/>
            <person name="Guo C."/>
            <person name="Argimon S."/>
            <person name="Zhang W."/>
            <person name="Yang X."/>
            <person name="Jeffery I.B."/>
            <person name="Cooney J.C."/>
            <person name="Kagawa T.F."/>
            <person name="Liu W."/>
            <person name="Song Y."/>
            <person name="Salvetti E."/>
            <person name="Wrobel A."/>
            <person name="Rasinkangas P."/>
            <person name="Parkhill J."/>
            <person name="Rea M.C."/>
            <person name="O'Sullivan O."/>
            <person name="Ritari J."/>
            <person name="Douillard F.P."/>
            <person name="Paul Ross R."/>
            <person name="Yang R."/>
            <person name="Briner A.E."/>
            <person name="Felis G.E."/>
            <person name="de Vos W.M."/>
            <person name="Barrangou R."/>
            <person name="Klaenhammer T.R."/>
            <person name="Caufield P.W."/>
            <person name="Cui Y."/>
            <person name="Zhang H."/>
            <person name="O'Toole P.W."/>
        </authorList>
    </citation>
    <scope>NUCLEOTIDE SEQUENCE [LARGE SCALE GENOMIC DNA]</scope>
    <source>
        <strain evidence="8 9">DSM 20505</strain>
    </source>
</reference>
<dbReference type="InterPro" id="IPR015421">
    <property type="entry name" value="PyrdxlP-dep_Trfase_major"/>
</dbReference>
<sequence length="398" mass="42960">MQLAERIINSKDAGLGNLLAAPKQNQVSFAGGLPDPDLFPQRELNAGFNRALASTTAALQYSSAAGYQPLRKQLAARLVADGVPASTESVLITQGAQQALDLIGRLVLDPGARVIVEGPTYPGALAALGTYEPEFCTIPVHDDGMDMAQVAATLARGGVRLIYTVPDFQNPTGTVMSLAKRQQLLALARKYDVLVLEDAPYRALRYRGTNLPTLRQLDQDDHVLHVGSFSKILAPGLRLGWVTGAQHIIDQLVQLKSNSDLESSTLTQRAVSEYLAHNDLDAHIKVLRRNYARKCKTMVTGLQRQLPASVHISDPAGGFFVWLELPAGINSETVLAQVQDRVTFVPSTTLYPDQNVKNGMRLAFTNPDEAAIRRGCRELAAGINKAMRVTCGAATAMA</sequence>
<dbReference type="InterPro" id="IPR015422">
    <property type="entry name" value="PyrdxlP-dep_Trfase_small"/>
</dbReference>
<keyword evidence="5 8" id="KW-0808">Transferase</keyword>
<comment type="cofactor">
    <cofactor evidence="1">
        <name>pyridoxal 5'-phosphate</name>
        <dbReference type="ChEBI" id="CHEBI:597326"/>
    </cofactor>
</comment>
<evidence type="ECO:0000256" key="3">
    <source>
        <dbReference type="ARBA" id="ARBA00011738"/>
    </source>
</evidence>
<comment type="subunit">
    <text evidence="3">Homodimer.</text>
</comment>
<name>A0A0R1ZLB4_9LACO</name>
<dbReference type="Proteomes" id="UP000051679">
    <property type="component" value="Unassembled WGS sequence"/>
</dbReference>
<dbReference type="GO" id="GO:1901605">
    <property type="term" value="P:alpha-amino acid metabolic process"/>
    <property type="evidence" value="ECO:0007669"/>
    <property type="project" value="TreeGrafter"/>
</dbReference>
<evidence type="ECO:0000313" key="8">
    <source>
        <dbReference type="EMBL" id="KRM55774.1"/>
    </source>
</evidence>
<dbReference type="RefSeq" id="WP_056975535.1">
    <property type="nucleotide sequence ID" value="NZ_AYYO01000013.1"/>
</dbReference>
<dbReference type="PANTHER" id="PTHR42790">
    <property type="entry name" value="AMINOTRANSFERASE"/>
    <property type="match status" value="1"/>
</dbReference>
<dbReference type="Gene3D" id="3.90.1150.10">
    <property type="entry name" value="Aspartate Aminotransferase, domain 1"/>
    <property type="match status" value="1"/>
</dbReference>
<feature type="domain" description="Aminotransferase class I/classII large" evidence="7">
    <location>
        <begin position="52"/>
        <end position="377"/>
    </location>
</feature>
<dbReference type="GO" id="GO:0030170">
    <property type="term" value="F:pyridoxal phosphate binding"/>
    <property type="evidence" value="ECO:0007669"/>
    <property type="project" value="InterPro"/>
</dbReference>
<dbReference type="InterPro" id="IPR004839">
    <property type="entry name" value="Aminotransferase_I/II_large"/>
</dbReference>
<keyword evidence="6" id="KW-0663">Pyridoxal phosphate</keyword>
<dbReference type="EMBL" id="AYYO01000013">
    <property type="protein sequence ID" value="KRM55774.1"/>
    <property type="molecule type" value="Genomic_DNA"/>
</dbReference>
<evidence type="ECO:0000256" key="6">
    <source>
        <dbReference type="ARBA" id="ARBA00022898"/>
    </source>
</evidence>
<dbReference type="STRING" id="1291052.FC18_GL001042"/>